<comment type="caution">
    <text evidence="1">The sequence shown here is derived from an EMBL/GenBank/DDBJ whole genome shotgun (WGS) entry which is preliminary data.</text>
</comment>
<dbReference type="Proteomes" id="UP000186705">
    <property type="component" value="Unassembled WGS sequence"/>
</dbReference>
<sequence>MGKLINEDVNAVLQILKKVVPNTYANGIEGIGFSPVKLNLSLNAKAVKKTLTIPDWASIRALHFQT</sequence>
<dbReference type="AlphaFoldDB" id="A0A1U7NLY9"/>
<name>A0A1U7NLY9_9FIRM</name>
<evidence type="ECO:0000313" key="2">
    <source>
        <dbReference type="Proteomes" id="UP000186705"/>
    </source>
</evidence>
<accession>A0A1U7NLY9</accession>
<proteinExistence type="predicted"/>
<keyword evidence="2" id="KW-1185">Reference proteome</keyword>
<reference evidence="1 2" key="1">
    <citation type="submission" date="2016-11" db="EMBL/GenBank/DDBJ databases">
        <title>Description of two novel members of the family Erysipelotrichaceae: Ileibacterium lipovorans gen. nov., sp. nov. and Dubosiella newyorkensis, gen. nov., sp. nov.</title>
        <authorList>
            <person name="Cox L.M."/>
            <person name="Sohn J."/>
            <person name="Tyrrell K.L."/>
            <person name="Citron D.M."/>
            <person name="Lawson P.A."/>
            <person name="Patel N.B."/>
            <person name="Iizumi T."/>
            <person name="Perez-Perez G.I."/>
            <person name="Goldstein E.J."/>
            <person name="Blaser M.J."/>
        </authorList>
    </citation>
    <scope>NUCLEOTIDE SEQUENCE [LARGE SCALE GENOMIC DNA]</scope>
    <source>
        <strain evidence="1 2">NYU-BL-A4</strain>
    </source>
</reference>
<dbReference type="STRING" id="1862672.BO225_07260"/>
<organism evidence="1 2">
    <name type="scientific">Dubosiella newyorkensis</name>
    <dbReference type="NCBI Taxonomy" id="1862672"/>
    <lineage>
        <taxon>Bacteria</taxon>
        <taxon>Bacillati</taxon>
        <taxon>Bacillota</taxon>
        <taxon>Erysipelotrichia</taxon>
        <taxon>Erysipelotrichales</taxon>
        <taxon>Erysipelotrichaceae</taxon>
        <taxon>Dubosiella</taxon>
    </lineage>
</organism>
<protein>
    <submittedName>
        <fullName evidence="1">Uncharacterized protein</fullName>
    </submittedName>
</protein>
<evidence type="ECO:0000313" key="1">
    <source>
        <dbReference type="EMBL" id="OLU46095.1"/>
    </source>
</evidence>
<gene>
    <name evidence="1" type="ORF">BO225_07260</name>
</gene>
<dbReference type="EMBL" id="MPKA01000068">
    <property type="protein sequence ID" value="OLU46095.1"/>
    <property type="molecule type" value="Genomic_DNA"/>
</dbReference>